<organism evidence="2 3">
    <name type="scientific">Chionoecetes opilio</name>
    <name type="common">Atlantic snow crab</name>
    <name type="synonym">Cancer opilio</name>
    <dbReference type="NCBI Taxonomy" id="41210"/>
    <lineage>
        <taxon>Eukaryota</taxon>
        <taxon>Metazoa</taxon>
        <taxon>Ecdysozoa</taxon>
        <taxon>Arthropoda</taxon>
        <taxon>Crustacea</taxon>
        <taxon>Multicrustacea</taxon>
        <taxon>Malacostraca</taxon>
        <taxon>Eumalacostraca</taxon>
        <taxon>Eucarida</taxon>
        <taxon>Decapoda</taxon>
        <taxon>Pleocyemata</taxon>
        <taxon>Brachyura</taxon>
        <taxon>Eubrachyura</taxon>
        <taxon>Majoidea</taxon>
        <taxon>Majidae</taxon>
        <taxon>Chionoecetes</taxon>
    </lineage>
</organism>
<evidence type="ECO:0000256" key="1">
    <source>
        <dbReference type="SAM" id="MobiDB-lite"/>
    </source>
</evidence>
<name>A0A8J4Y2L3_CHIOP</name>
<comment type="caution">
    <text evidence="2">The sequence shown here is derived from an EMBL/GenBank/DDBJ whole genome shotgun (WGS) entry which is preliminary data.</text>
</comment>
<dbReference type="EMBL" id="JACEEZ010014817">
    <property type="protein sequence ID" value="KAG0719247.1"/>
    <property type="molecule type" value="Genomic_DNA"/>
</dbReference>
<gene>
    <name evidence="2" type="ORF">GWK47_050881</name>
</gene>
<dbReference type="OrthoDB" id="8943726at2759"/>
<reference evidence="2" key="1">
    <citation type="submission" date="2020-07" db="EMBL/GenBank/DDBJ databases">
        <title>The High-quality genome of the commercially important snow crab, Chionoecetes opilio.</title>
        <authorList>
            <person name="Jeong J.-H."/>
            <person name="Ryu S."/>
        </authorList>
    </citation>
    <scope>NUCLEOTIDE SEQUENCE</scope>
    <source>
        <strain evidence="2">MADBK_172401_WGS</strain>
        <tissue evidence="2">Digestive gland</tissue>
    </source>
</reference>
<evidence type="ECO:0000313" key="3">
    <source>
        <dbReference type="Proteomes" id="UP000770661"/>
    </source>
</evidence>
<feature type="region of interest" description="Disordered" evidence="1">
    <location>
        <begin position="130"/>
        <end position="149"/>
    </location>
</feature>
<keyword evidence="3" id="KW-1185">Reference proteome</keyword>
<accession>A0A8J4Y2L3</accession>
<evidence type="ECO:0000313" key="2">
    <source>
        <dbReference type="EMBL" id="KAG0719247.1"/>
    </source>
</evidence>
<dbReference type="AlphaFoldDB" id="A0A8J4Y2L3"/>
<sequence>MANGHALIQSLQKPPKCTIFSDYAKNFEKTVVKQFSGIVSRIDVVFDQYRRLSFKSATRNKRAGQMNRPTRKVIDREDLPLPQSWMNFIAIDENEEDLAIFQSGKLAKHNDREGDCCWWQQTRRIFDNTESSQHYRQTTKRRTLGSSSMPLKPLMLDLKA</sequence>
<dbReference type="Proteomes" id="UP000770661">
    <property type="component" value="Unassembled WGS sequence"/>
</dbReference>
<proteinExistence type="predicted"/>
<protein>
    <submittedName>
        <fullName evidence="2">Uncharacterized protein</fullName>
    </submittedName>
</protein>